<name>A0A543ASX8_9ACTN</name>
<evidence type="ECO:0000313" key="2">
    <source>
        <dbReference type="Proteomes" id="UP000317043"/>
    </source>
</evidence>
<organism evidence="1 2">
    <name type="scientific">Stackebrandtia endophytica</name>
    <dbReference type="NCBI Taxonomy" id="1496996"/>
    <lineage>
        <taxon>Bacteria</taxon>
        <taxon>Bacillati</taxon>
        <taxon>Actinomycetota</taxon>
        <taxon>Actinomycetes</taxon>
        <taxon>Glycomycetales</taxon>
        <taxon>Glycomycetaceae</taxon>
        <taxon>Stackebrandtia</taxon>
    </lineage>
</organism>
<evidence type="ECO:0000313" key="1">
    <source>
        <dbReference type="EMBL" id="TQL75677.1"/>
    </source>
</evidence>
<dbReference type="EMBL" id="VFOW01000001">
    <property type="protein sequence ID" value="TQL75677.1"/>
    <property type="molecule type" value="Genomic_DNA"/>
</dbReference>
<sequence length="394" mass="42988">MTVPGTMSQRISVLVAVAALVVSGLFFLNTADAEGVDADAAADIRLKINRTDPDLITGLQDDLGTATVADVVASANRTGRACNAPATNRVASFCWNSGDSSVAYWMPQGITSSSDAYDGGKVDGKDVLVTSWYDTGSSGINRGVRLSFVDMTNSTTPEYRHILLVEPYWNGSQADFRAVKAHAGGIVWYGDKLYVNNTYSGVRVFDMDDLMKVTTGDSSKIGRQANGQYMAHDYLYVLPQLGRYVPSHTGGEPEVRYSQTSLDRTTSPHSLLVSEYDANGTGTRMVRFNLDQDVYLIDEDDDGYARADWSYTVSIRSMQGVTSVNGVFYIHRSNGSANKGDLLTWVPGNTAKIHTGALPIGPEDVSYWSQKGQLWNSTEYAGKRYVFATRLSSW</sequence>
<dbReference type="Proteomes" id="UP000317043">
    <property type="component" value="Unassembled WGS sequence"/>
</dbReference>
<comment type="caution">
    <text evidence="1">The sequence shown here is derived from an EMBL/GenBank/DDBJ whole genome shotgun (WGS) entry which is preliminary data.</text>
</comment>
<proteinExistence type="predicted"/>
<dbReference type="OrthoDB" id="618894at2"/>
<protein>
    <recommendedName>
        <fullName evidence="3">Secreted protein</fullName>
    </recommendedName>
</protein>
<dbReference type="RefSeq" id="WP_142035919.1">
    <property type="nucleotide sequence ID" value="NZ_JBHTGS010000001.1"/>
</dbReference>
<accession>A0A543ASX8</accession>
<dbReference type="InParanoid" id="A0A543ASX8"/>
<gene>
    <name evidence="1" type="ORF">FB566_1188</name>
</gene>
<evidence type="ECO:0008006" key="3">
    <source>
        <dbReference type="Google" id="ProtNLM"/>
    </source>
</evidence>
<reference evidence="1 2" key="1">
    <citation type="submission" date="2019-06" db="EMBL/GenBank/DDBJ databases">
        <title>Sequencing the genomes of 1000 actinobacteria strains.</title>
        <authorList>
            <person name="Klenk H.-P."/>
        </authorList>
    </citation>
    <scope>NUCLEOTIDE SEQUENCE [LARGE SCALE GENOMIC DNA]</scope>
    <source>
        <strain evidence="1 2">DSM 45928</strain>
    </source>
</reference>
<keyword evidence="2" id="KW-1185">Reference proteome</keyword>
<dbReference type="AlphaFoldDB" id="A0A543ASX8"/>